<proteinExistence type="predicted"/>
<accession>A0A521FUF6</accession>
<dbReference type="Pfam" id="PF26343">
    <property type="entry name" value="VapC50_C"/>
    <property type="match status" value="1"/>
</dbReference>
<gene>
    <name evidence="2" type="ORF">SAMN06265221_14911</name>
</gene>
<keyword evidence="3" id="KW-1185">Reference proteome</keyword>
<feature type="domain" description="VapC50 C-terminal" evidence="1">
    <location>
        <begin position="94"/>
        <end position="146"/>
    </location>
</feature>
<protein>
    <submittedName>
        <fullName evidence="2">PIN domain-containing protein</fullName>
    </submittedName>
</protein>
<reference evidence="2 3" key="1">
    <citation type="submission" date="2017-05" db="EMBL/GenBank/DDBJ databases">
        <authorList>
            <person name="Varghese N."/>
            <person name="Submissions S."/>
        </authorList>
    </citation>
    <scope>NUCLEOTIDE SEQUENCE [LARGE SCALE GENOMIC DNA]</scope>
    <source>
        <strain evidence="2 3">DSM 100094</strain>
    </source>
</reference>
<sequence length="152" mass="17115">MTFDIEFERHFLRLKPGQQEFFMRLKNAMGRAFPEALINEDAQIMASLALPDTDDRHVLAAAIQTSAGVIVTRNLKDFPAEVLAVHNVEAKSDDDFISDCIDMSPIQAARALRTMRERFKRPEVDPGAMLLRMEQIGLPQAAAMLAPYQELL</sequence>
<dbReference type="AlphaFoldDB" id="A0A521FUF6"/>
<dbReference type="InterPro" id="IPR058652">
    <property type="entry name" value="VapC50_C"/>
</dbReference>
<evidence type="ECO:0000313" key="2">
    <source>
        <dbReference type="EMBL" id="SMO99766.1"/>
    </source>
</evidence>
<name>A0A521FUF6_9RHOB</name>
<dbReference type="RefSeq" id="WP_246098830.1">
    <property type="nucleotide sequence ID" value="NZ_FXTK01000049.1"/>
</dbReference>
<dbReference type="Proteomes" id="UP000319014">
    <property type="component" value="Unassembled WGS sequence"/>
</dbReference>
<dbReference type="EMBL" id="FXTK01000049">
    <property type="protein sequence ID" value="SMO99766.1"/>
    <property type="molecule type" value="Genomic_DNA"/>
</dbReference>
<organism evidence="2 3">
    <name type="scientific">Paracoccus laeviglucosivorans</name>
    <dbReference type="NCBI Taxonomy" id="1197861"/>
    <lineage>
        <taxon>Bacteria</taxon>
        <taxon>Pseudomonadati</taxon>
        <taxon>Pseudomonadota</taxon>
        <taxon>Alphaproteobacteria</taxon>
        <taxon>Rhodobacterales</taxon>
        <taxon>Paracoccaceae</taxon>
        <taxon>Paracoccus</taxon>
    </lineage>
</organism>
<evidence type="ECO:0000313" key="3">
    <source>
        <dbReference type="Proteomes" id="UP000319014"/>
    </source>
</evidence>
<evidence type="ECO:0000259" key="1">
    <source>
        <dbReference type="Pfam" id="PF26343"/>
    </source>
</evidence>